<dbReference type="SUPFAM" id="SSF103032">
    <property type="entry name" value="Hypothetical protein YwqG"/>
    <property type="match status" value="1"/>
</dbReference>
<proteinExistence type="predicted"/>
<dbReference type="EMBL" id="JAUSZV010000005">
    <property type="protein sequence ID" value="MDQ0910395.1"/>
    <property type="molecule type" value="Genomic_DNA"/>
</dbReference>
<gene>
    <name evidence="1" type="ORF">QFZ22_006380</name>
</gene>
<accession>A0AAW8FM74</accession>
<evidence type="ECO:0000313" key="1">
    <source>
        <dbReference type="EMBL" id="MDQ0910395.1"/>
    </source>
</evidence>
<dbReference type="InterPro" id="IPR035948">
    <property type="entry name" value="YwqG-like_sf"/>
</dbReference>
<dbReference type="RefSeq" id="WP_306981006.1">
    <property type="nucleotide sequence ID" value="NZ_JAUSZV010000005.1"/>
</dbReference>
<dbReference type="Proteomes" id="UP001234216">
    <property type="component" value="Unassembled WGS sequence"/>
</dbReference>
<dbReference type="InterPro" id="IPR015315">
    <property type="entry name" value="DUF1963"/>
</dbReference>
<protein>
    <recommendedName>
        <fullName evidence="3">DUF1963 domain-containing protein</fullName>
    </recommendedName>
</protein>
<dbReference type="Gene3D" id="2.30.320.10">
    <property type="entry name" value="YwqG-like"/>
    <property type="match status" value="1"/>
</dbReference>
<dbReference type="AlphaFoldDB" id="A0AAW8FM74"/>
<dbReference type="Pfam" id="PF09234">
    <property type="entry name" value="DUF1963"/>
    <property type="match status" value="1"/>
</dbReference>
<evidence type="ECO:0000313" key="2">
    <source>
        <dbReference type="Proteomes" id="UP001234216"/>
    </source>
</evidence>
<sequence length="285" mass="31512">MTPDEMRERLGPFRDKALARGIPAEDVERWMGTARPCATLAEDGDGPVVGRFGGPLMLPVGTPHPFHPFVASIDLAALPAGATDLPLPPDGHLLLFAYPENFGDGDNMGNVVYVPAGTAVEERDKEGWAWFENDDEYQEVFAQFPQETLRATVDVSLPYHYWVEIPEEPRWVSLPGHPRSQELAAVWAETHDDIAAAGRLRLGGYADQEAVDTDPVGTAMTCALREAEAGRREPVSDDLADWVLLAEWNPWIDGLEGATVHWSIQRADLAARRFNRAFTTVFRNP</sequence>
<reference evidence="1" key="1">
    <citation type="submission" date="2023-07" db="EMBL/GenBank/DDBJ databases">
        <title>Comparative genomics of wheat-associated soil bacteria to identify genetic determinants of phenazine resistance.</title>
        <authorList>
            <person name="Mouncey N."/>
        </authorList>
    </citation>
    <scope>NUCLEOTIDE SEQUENCE</scope>
    <source>
        <strain evidence="1">V4I22</strain>
    </source>
</reference>
<evidence type="ECO:0008006" key="3">
    <source>
        <dbReference type="Google" id="ProtNLM"/>
    </source>
</evidence>
<name>A0AAW8FM74_9ACTN</name>
<organism evidence="1 2">
    <name type="scientific">Streptomyces canus</name>
    <dbReference type="NCBI Taxonomy" id="58343"/>
    <lineage>
        <taxon>Bacteria</taxon>
        <taxon>Bacillati</taxon>
        <taxon>Actinomycetota</taxon>
        <taxon>Actinomycetes</taxon>
        <taxon>Kitasatosporales</taxon>
        <taxon>Streptomycetaceae</taxon>
        <taxon>Streptomyces</taxon>
        <taxon>Streptomyces aurantiacus group</taxon>
    </lineage>
</organism>
<comment type="caution">
    <text evidence="1">The sequence shown here is derived from an EMBL/GenBank/DDBJ whole genome shotgun (WGS) entry which is preliminary data.</text>
</comment>